<sequence>MAGVLCSMVGASFTIAAAATVLRSKKAITVVGNAQISTAQSKFGGASLLLDGTGDYLTTDSASLAVGTGDFTFECWARASDTNAFMLFDQTTPTGSSNGYSIWFQNSTLNVYSGGWILQLGGTITTNTWHHIAVTRSGTSLRAFIDGTQVGSTITTSNNISQTLLFMGAARIDTSSYDGNGYMDEIRVSNNARYTANFTAPTAPFTNDENTLLLIHCNGFNTSTFFEDDNGIRSPKAIRRLGNGSISTAQSQFGGASLDLSGTTNTTALRGTYERDLSVGTGDFTIETWVRFTGSEPSGQFNQIFGQWANPYVSLFYVLGTIGSGSTQSMVLQLNNAVTSNTASTTGLFTTGVWYHIAVTRSSGTIRFFKDGTQITTTANSTNTQSLTGVSDFGIGYNVGADTQKLVGYLDELRVSNIARYTANFTAPTTAFTNDANTLLLMHMDGTNGSTVFTDDAGTQVFPPTEAFIDDGATKLLLHFNGTNGATSTTDDNASGRTAQTITMTTSSLSTTQVKFGTASLIVDGTGGDRVTCPDSDDWDLQAAPRTFECWVYINSLTNASRGSTGSAIPKLFGHGDQAGNTYWAFGPNEAGGLTLYYWSGSNNFINSTLTNLTTGVWYHVALITNAAGAKGYVNGVEYLSTTLSNTPTKGNTIFSIGSEFGQSMNAYIDEMRVSHVNRYT</sequence>
<dbReference type="Pfam" id="PF13385">
    <property type="entry name" value="Laminin_G_3"/>
    <property type="match status" value="3"/>
</dbReference>
<dbReference type="Gene3D" id="2.60.120.200">
    <property type="match status" value="3"/>
</dbReference>
<protein>
    <submittedName>
        <fullName evidence="1">Concanavalin A-like lectin/glucanases superfamily</fullName>
    </submittedName>
</protein>
<dbReference type="GO" id="GO:0030246">
    <property type="term" value="F:carbohydrate binding"/>
    <property type="evidence" value="ECO:0007669"/>
    <property type="project" value="UniProtKB-KW"/>
</dbReference>
<dbReference type="SUPFAM" id="SSF49899">
    <property type="entry name" value="Concanavalin A-like lectins/glucanases"/>
    <property type="match status" value="3"/>
</dbReference>
<dbReference type="PANTHER" id="PTHR42535">
    <property type="entry name" value="OOKINETE PROTEIN, PUTATIVE-RELATED"/>
    <property type="match status" value="1"/>
</dbReference>
<dbReference type="PANTHER" id="PTHR42535:SF2">
    <property type="entry name" value="CHROMOSOME UNDETERMINED SCAFFOLD_146, WHOLE GENOME SHOTGUN SEQUENCE"/>
    <property type="match status" value="1"/>
</dbReference>
<proteinExistence type="predicted"/>
<gene>
    <name evidence="1" type="ORF">UFOVP389_8</name>
</gene>
<organism evidence="1">
    <name type="scientific">uncultured Caudovirales phage</name>
    <dbReference type="NCBI Taxonomy" id="2100421"/>
    <lineage>
        <taxon>Viruses</taxon>
        <taxon>Duplodnaviria</taxon>
        <taxon>Heunggongvirae</taxon>
        <taxon>Uroviricota</taxon>
        <taxon>Caudoviricetes</taxon>
        <taxon>Peduoviridae</taxon>
        <taxon>Maltschvirus</taxon>
        <taxon>Maltschvirus maltsch</taxon>
    </lineage>
</organism>
<accession>A0A6J7X5P3</accession>
<name>A0A6J7X5P3_9CAUD</name>
<dbReference type="EMBL" id="LR798332">
    <property type="protein sequence ID" value="CAB5223731.1"/>
    <property type="molecule type" value="Genomic_DNA"/>
</dbReference>
<evidence type="ECO:0000313" key="1">
    <source>
        <dbReference type="EMBL" id="CAB5223731.1"/>
    </source>
</evidence>
<reference evidence="1" key="1">
    <citation type="submission" date="2020-05" db="EMBL/GenBank/DDBJ databases">
        <authorList>
            <person name="Chiriac C."/>
            <person name="Salcher M."/>
            <person name="Ghai R."/>
            <person name="Kavagutti S V."/>
        </authorList>
    </citation>
    <scope>NUCLEOTIDE SEQUENCE</scope>
</reference>
<dbReference type="InterPro" id="IPR013320">
    <property type="entry name" value="ConA-like_dom_sf"/>
</dbReference>
<keyword evidence="1" id="KW-0430">Lectin</keyword>